<accession>A0A8J6NFV4</accession>
<keyword evidence="1" id="KW-0067">ATP-binding</keyword>
<dbReference type="PANTHER" id="PTHR40084:SF1">
    <property type="entry name" value="PHOSPHOTRANSFERASE"/>
    <property type="match status" value="1"/>
</dbReference>
<reference evidence="1 2" key="1">
    <citation type="submission" date="2020-08" db="EMBL/GenBank/DDBJ databases">
        <title>Bridging the membrane lipid divide: bacteria of the FCB group superphylum have the potential to synthesize archaeal ether lipids.</title>
        <authorList>
            <person name="Villanueva L."/>
            <person name="Von Meijenfeldt F.A.B."/>
            <person name="Westbye A.B."/>
            <person name="Yadav S."/>
            <person name="Hopmans E.C."/>
            <person name="Dutilh B.E."/>
            <person name="Sinninghe Damste J.S."/>
        </authorList>
    </citation>
    <scope>NUCLEOTIDE SEQUENCE [LARGE SCALE GENOMIC DNA]</scope>
    <source>
        <strain evidence="1">NIOZ-UU47</strain>
    </source>
</reference>
<evidence type="ECO:0000313" key="1">
    <source>
        <dbReference type="EMBL" id="MBC8317958.1"/>
    </source>
</evidence>
<gene>
    <name evidence="1" type="ORF">H8E41_08620</name>
</gene>
<protein>
    <submittedName>
        <fullName evidence="1">DNA helicase UvrD</fullName>
    </submittedName>
</protein>
<dbReference type="Gene3D" id="3.20.20.140">
    <property type="entry name" value="Metal-dependent hydrolases"/>
    <property type="match status" value="1"/>
</dbReference>
<evidence type="ECO:0000313" key="2">
    <source>
        <dbReference type="Proteomes" id="UP000614424"/>
    </source>
</evidence>
<dbReference type="InterPro" id="IPR016195">
    <property type="entry name" value="Pol/histidinol_Pase-like"/>
</dbReference>
<dbReference type="SUPFAM" id="SSF89550">
    <property type="entry name" value="PHP domain-like"/>
    <property type="match status" value="1"/>
</dbReference>
<keyword evidence="1" id="KW-0378">Hydrolase</keyword>
<name>A0A8J6NFV4_9BACT</name>
<dbReference type="AlphaFoldDB" id="A0A8J6NFV4"/>
<keyword evidence="1" id="KW-0547">Nucleotide-binding</keyword>
<proteinExistence type="predicted"/>
<dbReference type="PANTHER" id="PTHR40084">
    <property type="entry name" value="PHOSPHOHYDROLASE, PHP FAMILY"/>
    <property type="match status" value="1"/>
</dbReference>
<sequence length="434" mass="48354">MEFIADLHVHSAYSRATSKASNLAGLYAWAMVKGIHLIGTGDFTHPGWFQQLRENLLPAEQGFFRLKDEKVPPALPGIAPAPIQTRFILTAEISSIYKRHGRVRKVHNILFAPDFASAEKINRRLAAIGNIESDGRPILGLDSRNLLEIVLEEAPQGFLVPAHIWTPWFSLFGSKSGFDSMEECFGDLTEHIFALETGLSSDPEMNRRISNLDRYTLISNSDCHSPSKLGREVNLFNTDFDYFSMKEALKDPSKGFRGTVEFYPEEGKYHMDGHRKCNISLTPKQTRELNGICPTCGKPVTIGVSHRVMELADRDAPVYPEGDPGFKSLIPLQEILSEVIGIGPNTKGVLNQYQKIINTFGSEFNILLKTPEEDIKQSSPILAEAIARLRNNQVIRKAGFDGEFGTIHVFKPGELSSLSGQDPLFSKKPGNMLR</sequence>
<organism evidence="1 2">
    <name type="scientific">Candidatus Desulfobia pelagia</name>
    <dbReference type="NCBI Taxonomy" id="2841692"/>
    <lineage>
        <taxon>Bacteria</taxon>
        <taxon>Pseudomonadati</taxon>
        <taxon>Thermodesulfobacteriota</taxon>
        <taxon>Desulfobulbia</taxon>
        <taxon>Desulfobulbales</taxon>
        <taxon>Desulfobulbaceae</taxon>
        <taxon>Candidatus Desulfobia</taxon>
    </lineage>
</organism>
<keyword evidence="1" id="KW-0347">Helicase</keyword>
<dbReference type="EMBL" id="JACNJZ010000118">
    <property type="protein sequence ID" value="MBC8317958.1"/>
    <property type="molecule type" value="Genomic_DNA"/>
</dbReference>
<comment type="caution">
    <text evidence="1">The sequence shown here is derived from an EMBL/GenBank/DDBJ whole genome shotgun (WGS) entry which is preliminary data.</text>
</comment>
<dbReference type="Proteomes" id="UP000614424">
    <property type="component" value="Unassembled WGS sequence"/>
</dbReference>
<dbReference type="GO" id="GO:0004386">
    <property type="term" value="F:helicase activity"/>
    <property type="evidence" value="ECO:0007669"/>
    <property type="project" value="UniProtKB-KW"/>
</dbReference>
<dbReference type="CDD" id="cd19067">
    <property type="entry name" value="PfuEndoQ-like"/>
    <property type="match status" value="1"/>
</dbReference>